<comment type="caution">
    <text evidence="2">The sequence shown here is derived from an EMBL/GenBank/DDBJ whole genome shotgun (WGS) entry which is preliminary data.</text>
</comment>
<dbReference type="InterPro" id="IPR002156">
    <property type="entry name" value="RNaseH_domain"/>
</dbReference>
<sequence>MFKILFWNARGAGSENFRSAISDLVKLHSIDILAICEPRVLFARASATFNNLGFSDSRIMEAEGFSGGLWLLWNKNKVKVDFIDENFQSISVKITLAGKPAWMLTVVYASPNHTSRASLWSYFDNLAATNDMPWMLIGDFNELVSSADKNGGSFTGKFGGLRNWINRNAMIDMGFQGSCFTWSNNRVKERLDRGFCNCSWRSLFDDAFIRHLPKTRSDHCPIVLQLCSNNSVNRRAAPFRFQAMWFSHANYNDFVSSTWNSLSGNFSTRVQNLSIAFAKWNKEVFGHLFQKKKNILARIGGIQKAKDRHENLFLLKLEADLIQEYESILNQENLFWRQKFRDKWLQGGDRNTRFFHLTTLVRRRRNKIEGLYDSNGNWYTDSESMKRIAVDFFTNLFSLQSVEDIRFTIPWLFPNIDQLSMESLCRPITLLEAKNSLFAIGGLKAPGYDGFPAIFYQHHWQLYSCEIFRVVIDAFNSGIIPPGLNHTVISLIPKVDGPQHMANFRPISLCSTIYKVISKIIVARIRPLMQQLISPNQVSYVPGRNISDNVMIAQEMLFKFKKSCGGLGFFAWKVDLSKAYDRLSWQFIEMVLYEAQFPHSLVKLIMSCITSTSFQICFNGELTSSFHAQRGIRQGDPLSPYIFVLCMEKLSHLIHSTVDVGLWRPVRASQSGPKVSHLFFADDLMLFAEASPNQAAALKNCLDIFCSLSGQAVSYEKSLIYCSPNTCKSIASAISRTCGSPLTNDLGKYLGMPLIHSRVNKHTYNGIFDKVQNRLSSWKSKALSMAGRLTLVNSVTSSIPIYTMQTAKLPMSLCDKLDKLNRDFIWGDTTDRKKIHLVSWDVVCQPKQLGGLGIKKTEVMNQAMLAKASWRLFINDSGLWANIYSKKYLKDCSLLDENYLPPSDCSSTWRSIVHGASLLKKNLKWRVGDGKTIKFWSDSWILPNALINFALPSAHINPNATICDFWNDTGWDLDLLSSVVPNEIISLIINVPTGFEGCGDDTLIWGATSNGCFTVKSAYSSTFDFSVQNPQWKTLWKLNCPPKLMTFIWTVFHRKLLTNMQRVRRGLTTCATCPLCLSADESLIHLFRDCPRSSAIWRSMLKPGTILNSFSLDWNGWIAAQLHCHTKVHNNISWCNLFVFVCWYIWKWRNKQIFDPAFTMPIYPLKVILDYADEWMGAQIKAKVTDMYSYSMLCWLKPSENSYKLNIDGTRVSPSGKIGAGGVIRDHLGLWITGFQINLGSGDILEAEAWGLYYGLKLATKHHSINLVVESDSAILVQLMLMPDLSLHPLGSLLNGCKLLMSNLNNAQLTHVFRECNMLADALAKNSINHDLSIITFESPPIHAAQAYLEDIAAVSRVRRSGMCYHT</sequence>
<organism evidence="2 3">
    <name type="scientific">Rosa chinensis</name>
    <name type="common">China rose</name>
    <dbReference type="NCBI Taxonomy" id="74649"/>
    <lineage>
        <taxon>Eukaryota</taxon>
        <taxon>Viridiplantae</taxon>
        <taxon>Streptophyta</taxon>
        <taxon>Embryophyta</taxon>
        <taxon>Tracheophyta</taxon>
        <taxon>Spermatophyta</taxon>
        <taxon>Magnoliopsida</taxon>
        <taxon>eudicotyledons</taxon>
        <taxon>Gunneridae</taxon>
        <taxon>Pentapetalae</taxon>
        <taxon>rosids</taxon>
        <taxon>fabids</taxon>
        <taxon>Rosales</taxon>
        <taxon>Rosaceae</taxon>
        <taxon>Rosoideae</taxon>
        <taxon>Rosoideae incertae sedis</taxon>
        <taxon>Rosa</taxon>
    </lineage>
</organism>
<dbReference type="STRING" id="74649.A0A2P6QFZ1"/>
<evidence type="ECO:0000313" key="2">
    <source>
        <dbReference type="EMBL" id="PRQ33081.1"/>
    </source>
</evidence>
<keyword evidence="2" id="KW-0695">RNA-directed DNA polymerase</keyword>
<accession>A0A2P6QFZ1</accession>
<feature type="domain" description="Reverse transcriptase" evidence="1">
    <location>
        <begin position="473"/>
        <end position="754"/>
    </location>
</feature>
<dbReference type="Pfam" id="PF03372">
    <property type="entry name" value="Exo_endo_phos"/>
    <property type="match status" value="1"/>
</dbReference>
<dbReference type="InterPro" id="IPR012337">
    <property type="entry name" value="RNaseH-like_sf"/>
</dbReference>
<dbReference type="InterPro" id="IPR044730">
    <property type="entry name" value="RNase_H-like_dom_plant"/>
</dbReference>
<dbReference type="InterPro" id="IPR036691">
    <property type="entry name" value="Endo/exonu/phosph_ase_sf"/>
</dbReference>
<dbReference type="Gramene" id="PRQ33081">
    <property type="protein sequence ID" value="PRQ33081"/>
    <property type="gene ID" value="RchiOBHm_Chr5g0053531"/>
</dbReference>
<keyword evidence="2" id="KW-0808">Transferase</keyword>
<dbReference type="Pfam" id="PF13456">
    <property type="entry name" value="RVT_3"/>
    <property type="match status" value="1"/>
</dbReference>
<dbReference type="CDD" id="cd06222">
    <property type="entry name" value="RNase_H_like"/>
    <property type="match status" value="1"/>
</dbReference>
<dbReference type="GO" id="GO:0003964">
    <property type="term" value="F:RNA-directed DNA polymerase activity"/>
    <property type="evidence" value="ECO:0007669"/>
    <property type="project" value="UniProtKB-KW"/>
</dbReference>
<dbReference type="SUPFAM" id="SSF56672">
    <property type="entry name" value="DNA/RNA polymerases"/>
    <property type="match status" value="1"/>
</dbReference>
<evidence type="ECO:0000259" key="1">
    <source>
        <dbReference type="PROSITE" id="PS50878"/>
    </source>
</evidence>
<dbReference type="Pfam" id="PF13966">
    <property type="entry name" value="zf-RVT"/>
    <property type="match status" value="1"/>
</dbReference>
<dbReference type="PANTHER" id="PTHR33116:SF70">
    <property type="entry name" value="NON-LTR RETROELEMENT REVERSE TRANSCRIPTASE-LIKE PROTEIN"/>
    <property type="match status" value="1"/>
</dbReference>
<dbReference type="InterPro" id="IPR036397">
    <property type="entry name" value="RNaseH_sf"/>
</dbReference>
<dbReference type="Gene3D" id="3.60.10.10">
    <property type="entry name" value="Endonuclease/exonuclease/phosphatase"/>
    <property type="match status" value="1"/>
</dbReference>
<dbReference type="PROSITE" id="PS50878">
    <property type="entry name" value="RT_POL"/>
    <property type="match status" value="1"/>
</dbReference>
<dbReference type="CDD" id="cd01650">
    <property type="entry name" value="RT_nLTR_like"/>
    <property type="match status" value="1"/>
</dbReference>
<dbReference type="OMA" id="IDILAIC"/>
<dbReference type="GO" id="GO:0004523">
    <property type="term" value="F:RNA-DNA hybrid ribonuclease activity"/>
    <property type="evidence" value="ECO:0007669"/>
    <property type="project" value="InterPro"/>
</dbReference>
<dbReference type="PANTHER" id="PTHR33116">
    <property type="entry name" value="REVERSE TRANSCRIPTASE ZINC-BINDING DOMAIN-CONTAINING PROTEIN-RELATED-RELATED"/>
    <property type="match status" value="1"/>
</dbReference>
<gene>
    <name evidence="2" type="ORF">RchiOBHm_Chr5g0053531</name>
</gene>
<evidence type="ECO:0000313" key="3">
    <source>
        <dbReference type="Proteomes" id="UP000238479"/>
    </source>
</evidence>
<proteinExistence type="predicted"/>
<dbReference type="GO" id="GO:0003676">
    <property type="term" value="F:nucleic acid binding"/>
    <property type="evidence" value="ECO:0007669"/>
    <property type="project" value="InterPro"/>
</dbReference>
<keyword evidence="3" id="KW-1185">Reference proteome</keyword>
<dbReference type="SUPFAM" id="SSF53098">
    <property type="entry name" value="Ribonuclease H-like"/>
    <property type="match status" value="1"/>
</dbReference>
<dbReference type="EC" id="2.7.7.49" evidence="2"/>
<reference evidence="2 3" key="1">
    <citation type="journal article" date="2018" name="Nat. Genet.">
        <title>The Rosa genome provides new insights in the design of modern roses.</title>
        <authorList>
            <person name="Bendahmane M."/>
        </authorList>
    </citation>
    <scope>NUCLEOTIDE SEQUENCE [LARGE SCALE GENOMIC DNA]</scope>
    <source>
        <strain evidence="3">cv. Old Blush</strain>
    </source>
</reference>
<keyword evidence="2" id="KW-0548">Nucleotidyltransferase</keyword>
<dbReference type="InterPro" id="IPR026960">
    <property type="entry name" value="RVT-Znf"/>
</dbReference>
<dbReference type="Gene3D" id="3.30.420.10">
    <property type="entry name" value="Ribonuclease H-like superfamily/Ribonuclease H"/>
    <property type="match status" value="1"/>
</dbReference>
<dbReference type="Pfam" id="PF00078">
    <property type="entry name" value="RVT_1"/>
    <property type="match status" value="1"/>
</dbReference>
<name>A0A2P6QFZ1_ROSCH</name>
<dbReference type="InterPro" id="IPR005135">
    <property type="entry name" value="Endo/exonuclease/phosphatase"/>
</dbReference>
<dbReference type="Proteomes" id="UP000238479">
    <property type="component" value="Chromosome 5"/>
</dbReference>
<protein>
    <submittedName>
        <fullName evidence="2">Putative RNA-directed DNA polymerase</fullName>
        <ecNumber evidence="2">2.7.7.49</ecNumber>
    </submittedName>
</protein>
<dbReference type="InterPro" id="IPR000477">
    <property type="entry name" value="RT_dom"/>
</dbReference>
<dbReference type="SUPFAM" id="SSF56219">
    <property type="entry name" value="DNase I-like"/>
    <property type="match status" value="1"/>
</dbReference>
<dbReference type="InterPro" id="IPR043502">
    <property type="entry name" value="DNA/RNA_pol_sf"/>
</dbReference>
<dbReference type="EMBL" id="PDCK01000043">
    <property type="protein sequence ID" value="PRQ33081.1"/>
    <property type="molecule type" value="Genomic_DNA"/>
</dbReference>